<evidence type="ECO:0000313" key="4">
    <source>
        <dbReference type="EMBL" id="ACV07258.1"/>
    </source>
</evidence>
<dbReference type="EMBL" id="CP001686">
    <property type="protein sequence ID" value="ACV07258.1"/>
    <property type="molecule type" value="Genomic_DNA"/>
</dbReference>
<evidence type="ECO:0000256" key="1">
    <source>
        <dbReference type="ARBA" id="ARBA00022747"/>
    </source>
</evidence>
<dbReference type="Proteomes" id="UP000006666">
    <property type="component" value="Chromosome"/>
</dbReference>
<dbReference type="AlphaFoldDB" id="C7NM09"/>
<proteinExistence type="predicted"/>
<dbReference type="KEGG" id="kse:Ksed_22810"/>
<reference evidence="4 5" key="1">
    <citation type="journal article" date="2009" name="Stand. Genomic Sci.">
        <title>Complete genome sequence of Kytococcus sedentarius type strain (541).</title>
        <authorList>
            <person name="Sims D."/>
            <person name="Brettin T."/>
            <person name="Detter J.C."/>
            <person name="Han C."/>
            <person name="Lapidus A."/>
            <person name="Copeland A."/>
            <person name="Glavina Del Rio T."/>
            <person name="Nolan M."/>
            <person name="Chen F."/>
            <person name="Lucas S."/>
            <person name="Tice H."/>
            <person name="Cheng J.F."/>
            <person name="Bruce D."/>
            <person name="Goodwin L."/>
            <person name="Pitluck S."/>
            <person name="Ovchinnikova G."/>
            <person name="Pati A."/>
            <person name="Ivanova N."/>
            <person name="Mavrommatis K."/>
            <person name="Chen A."/>
            <person name="Palaniappan K."/>
            <person name="D'haeseleer P."/>
            <person name="Chain P."/>
            <person name="Bristow J."/>
            <person name="Eisen J.A."/>
            <person name="Markowitz V."/>
            <person name="Hugenholtz P."/>
            <person name="Schneider S."/>
            <person name="Goker M."/>
            <person name="Pukall R."/>
            <person name="Kyrpides N.C."/>
            <person name="Klenk H.P."/>
        </authorList>
    </citation>
    <scope>NUCLEOTIDE SEQUENCE [LARGE SCALE GENOMIC DNA]</scope>
    <source>
        <strain evidence="5">ATCC 14392 / DSM 20547 / JCM 11482 / CCUG 33030 / NBRC 15357 / NCTC 11040 / CCM 314 / 541</strain>
    </source>
</reference>
<dbReference type="PANTHER" id="PTHR43140:SF1">
    <property type="entry name" value="TYPE I RESTRICTION ENZYME ECOKI SPECIFICITY SUBUNIT"/>
    <property type="match status" value="1"/>
</dbReference>
<evidence type="ECO:0000313" key="5">
    <source>
        <dbReference type="Proteomes" id="UP000006666"/>
    </source>
</evidence>
<dbReference type="STRING" id="478801.Ksed_22810"/>
<dbReference type="SUPFAM" id="SSF116734">
    <property type="entry name" value="DNA methylase specificity domain"/>
    <property type="match status" value="2"/>
</dbReference>
<evidence type="ECO:0008006" key="6">
    <source>
        <dbReference type="Google" id="ProtNLM"/>
    </source>
</evidence>
<keyword evidence="1" id="KW-0680">Restriction system</keyword>
<dbReference type="REBASE" id="21814">
    <property type="entry name" value="S.KseORF22800P"/>
</dbReference>
<accession>C7NM09</accession>
<dbReference type="InterPro" id="IPR051212">
    <property type="entry name" value="Type-I_RE_S_subunit"/>
</dbReference>
<keyword evidence="2" id="KW-0238">DNA-binding</keyword>
<feature type="compositionally biased region" description="Basic and acidic residues" evidence="3">
    <location>
        <begin position="23"/>
        <end position="35"/>
    </location>
</feature>
<keyword evidence="5" id="KW-1185">Reference proteome</keyword>
<dbReference type="GO" id="GO:0009307">
    <property type="term" value="P:DNA restriction-modification system"/>
    <property type="evidence" value="ECO:0007669"/>
    <property type="project" value="UniProtKB-KW"/>
</dbReference>
<name>C7NM09_KYTSD</name>
<protein>
    <recommendedName>
        <fullName evidence="6">Restriction endonuclease S subunit</fullName>
    </recommendedName>
</protein>
<dbReference type="Gene3D" id="3.90.220.20">
    <property type="entry name" value="DNA methylase specificity domains"/>
    <property type="match status" value="2"/>
</dbReference>
<sequence length="418" mass="46771">MNGWLEHLPSGWDTIQPRSRFRERREPSRPDDEHLTPSQHLGVLTQREYMERTGSRVVLNLSGADKMKHVEPGDFIAHLRSFQGGLETSALRGKVSTAYTVMRAIDGAHHPYFRWVFKSHAFIGELASTTQQLRDGQTVRFQDIGSLRLPLPPEPDQRRIADFLDDRVSRIDRIIAARNTQRGQVAAQAGQLIDHQLTDHGDRWGAVRLGRLLTKLEQGWSPAADQQPAELGQWGVMRAGCVNSGEFRAEDNKRLPDAVEPRLEYEIKGGDLIMSRASGSLDLIGSVALVPDSVRDQLLLCDKLYRLRTVAGLVPQYTAHALRHHANRQRIRQGVSGAEGMANNLPSGVIRSLMIPLPDRSTQIEAIDRWEDEMAGNRRTQAALTRSIELLTEYKQSLITAAVTGQLDVTTASTRIPE</sequence>
<dbReference type="PANTHER" id="PTHR43140">
    <property type="entry name" value="TYPE-1 RESTRICTION ENZYME ECOKI SPECIFICITY PROTEIN"/>
    <property type="match status" value="1"/>
</dbReference>
<dbReference type="RefSeq" id="WP_015780189.1">
    <property type="nucleotide sequence ID" value="NC_013169.1"/>
</dbReference>
<evidence type="ECO:0000256" key="3">
    <source>
        <dbReference type="SAM" id="MobiDB-lite"/>
    </source>
</evidence>
<organism evidence="4 5">
    <name type="scientific">Kytococcus sedentarius (strain ATCC 14392 / DSM 20547 / JCM 11482 / CCUG 33030 / NBRC 15357 / NCTC 11040 / CCM 314 / 541)</name>
    <name type="common">Micrococcus sedentarius</name>
    <dbReference type="NCBI Taxonomy" id="478801"/>
    <lineage>
        <taxon>Bacteria</taxon>
        <taxon>Bacillati</taxon>
        <taxon>Actinomycetota</taxon>
        <taxon>Actinomycetes</taxon>
        <taxon>Micrococcales</taxon>
        <taxon>Kytococcaceae</taxon>
        <taxon>Kytococcus</taxon>
    </lineage>
</organism>
<dbReference type="eggNOG" id="COG0732">
    <property type="taxonomic scope" value="Bacteria"/>
</dbReference>
<evidence type="ECO:0000256" key="2">
    <source>
        <dbReference type="ARBA" id="ARBA00023125"/>
    </source>
</evidence>
<gene>
    <name evidence="4" type="ordered locus">Ksed_22810</name>
</gene>
<dbReference type="InterPro" id="IPR044946">
    <property type="entry name" value="Restrct_endonuc_typeI_TRD_sf"/>
</dbReference>
<feature type="region of interest" description="Disordered" evidence="3">
    <location>
        <begin position="18"/>
        <end position="37"/>
    </location>
</feature>
<dbReference type="HOGENOM" id="CLU_021095_1_1_11"/>
<dbReference type="GO" id="GO:0003677">
    <property type="term" value="F:DNA binding"/>
    <property type="evidence" value="ECO:0007669"/>
    <property type="project" value="UniProtKB-KW"/>
</dbReference>